<dbReference type="GO" id="GO:0032153">
    <property type="term" value="C:cell division site"/>
    <property type="evidence" value="ECO:0007669"/>
    <property type="project" value="TreeGrafter"/>
</dbReference>
<dbReference type="AlphaFoldDB" id="A0A928DS86"/>
<dbReference type="EC" id="2.4.99.28" evidence="14"/>
<evidence type="ECO:0000256" key="9">
    <source>
        <dbReference type="ARBA" id="ARBA00032370"/>
    </source>
</evidence>
<gene>
    <name evidence="17" type="ORF">E7027_03855</name>
</gene>
<evidence type="ECO:0000256" key="1">
    <source>
        <dbReference type="ARBA" id="ARBA00004141"/>
    </source>
</evidence>
<dbReference type="GO" id="GO:0051301">
    <property type="term" value="P:cell division"/>
    <property type="evidence" value="ECO:0007669"/>
    <property type="project" value="UniProtKB-KW"/>
</dbReference>
<dbReference type="Proteomes" id="UP000725649">
    <property type="component" value="Unassembled WGS sequence"/>
</dbReference>
<dbReference type="PANTHER" id="PTHR30474:SF2">
    <property type="entry name" value="PEPTIDOGLYCAN GLYCOSYLTRANSFERASE FTSW-RELATED"/>
    <property type="match status" value="1"/>
</dbReference>
<comment type="subcellular location">
    <subcellularLocation>
        <location evidence="1">Membrane</location>
        <topology evidence="1">Multi-pass membrane protein</topology>
    </subcellularLocation>
</comment>
<dbReference type="PANTHER" id="PTHR30474">
    <property type="entry name" value="CELL CYCLE PROTEIN"/>
    <property type="match status" value="1"/>
</dbReference>
<keyword evidence="8 16" id="KW-0472">Membrane</keyword>
<protein>
    <recommendedName>
        <fullName evidence="12">Probable peptidoglycan glycosyltransferase FtsW</fullName>
        <ecNumber evidence="14">2.4.99.28</ecNumber>
    </recommendedName>
    <alternativeName>
        <fullName evidence="13">Cell division protein FtsW</fullName>
    </alternativeName>
    <alternativeName>
        <fullName evidence="10">Cell wall polymerase</fullName>
    </alternativeName>
    <alternativeName>
        <fullName evidence="9">Peptidoglycan polymerase</fullName>
    </alternativeName>
</protein>
<dbReference type="GO" id="GO:0009252">
    <property type="term" value="P:peptidoglycan biosynthetic process"/>
    <property type="evidence" value="ECO:0007669"/>
    <property type="project" value="UniProtKB-KW"/>
</dbReference>
<feature type="transmembrane region" description="Helical" evidence="16">
    <location>
        <begin position="78"/>
        <end position="95"/>
    </location>
</feature>
<accession>A0A928DS86</accession>
<proteinExistence type="inferred from homology"/>
<dbReference type="Pfam" id="PF01098">
    <property type="entry name" value="FTSW_RODA_SPOVE"/>
    <property type="match status" value="1"/>
</dbReference>
<evidence type="ECO:0000256" key="13">
    <source>
        <dbReference type="ARBA" id="ARBA00041418"/>
    </source>
</evidence>
<evidence type="ECO:0000256" key="15">
    <source>
        <dbReference type="ARBA" id="ARBA00049902"/>
    </source>
</evidence>
<evidence type="ECO:0000256" key="3">
    <source>
        <dbReference type="ARBA" id="ARBA00022679"/>
    </source>
</evidence>
<keyword evidence="5" id="KW-0133">Cell shape</keyword>
<keyword evidence="2" id="KW-0328">Glycosyltransferase</keyword>
<evidence type="ECO:0000256" key="12">
    <source>
        <dbReference type="ARBA" id="ARBA00041185"/>
    </source>
</evidence>
<evidence type="ECO:0000256" key="5">
    <source>
        <dbReference type="ARBA" id="ARBA00022960"/>
    </source>
</evidence>
<evidence type="ECO:0000256" key="10">
    <source>
        <dbReference type="ARBA" id="ARBA00033270"/>
    </source>
</evidence>
<evidence type="ECO:0000256" key="4">
    <source>
        <dbReference type="ARBA" id="ARBA00022692"/>
    </source>
</evidence>
<evidence type="ECO:0000256" key="16">
    <source>
        <dbReference type="SAM" id="Phobius"/>
    </source>
</evidence>
<feature type="transmembrane region" description="Helical" evidence="16">
    <location>
        <begin position="220"/>
        <end position="238"/>
    </location>
</feature>
<keyword evidence="17" id="KW-0132">Cell division</keyword>
<keyword evidence="6" id="KW-0573">Peptidoglycan synthesis</keyword>
<feature type="transmembrane region" description="Helical" evidence="16">
    <location>
        <begin position="371"/>
        <end position="394"/>
    </location>
</feature>
<evidence type="ECO:0000256" key="7">
    <source>
        <dbReference type="ARBA" id="ARBA00022989"/>
    </source>
</evidence>
<dbReference type="GO" id="GO:0008955">
    <property type="term" value="F:peptidoglycan glycosyltransferase activity"/>
    <property type="evidence" value="ECO:0007669"/>
    <property type="project" value="UniProtKB-EC"/>
</dbReference>
<feature type="transmembrane region" description="Helical" evidence="16">
    <location>
        <begin position="101"/>
        <end position="122"/>
    </location>
</feature>
<evidence type="ECO:0000313" key="18">
    <source>
        <dbReference type="Proteomes" id="UP000725649"/>
    </source>
</evidence>
<comment type="catalytic activity">
    <reaction evidence="15">
        <text>[GlcNAc-(1-&gt;4)-Mur2Ac(oyl-L-Ala-gamma-D-Glu-L-Lys-D-Ala-D-Ala)](n)-di-trans,octa-cis-undecaprenyl diphosphate + beta-D-GlcNAc-(1-&gt;4)-Mur2Ac(oyl-L-Ala-gamma-D-Glu-L-Lys-D-Ala-D-Ala)-di-trans,octa-cis-undecaprenyl diphosphate = [GlcNAc-(1-&gt;4)-Mur2Ac(oyl-L-Ala-gamma-D-Glu-L-Lys-D-Ala-D-Ala)](n+1)-di-trans,octa-cis-undecaprenyl diphosphate + di-trans,octa-cis-undecaprenyl diphosphate + H(+)</text>
        <dbReference type="Rhea" id="RHEA:23708"/>
        <dbReference type="Rhea" id="RHEA-COMP:9602"/>
        <dbReference type="Rhea" id="RHEA-COMP:9603"/>
        <dbReference type="ChEBI" id="CHEBI:15378"/>
        <dbReference type="ChEBI" id="CHEBI:58405"/>
        <dbReference type="ChEBI" id="CHEBI:60033"/>
        <dbReference type="ChEBI" id="CHEBI:78435"/>
        <dbReference type="EC" id="2.4.99.28"/>
    </reaction>
</comment>
<dbReference type="EMBL" id="SUVG01000004">
    <property type="protein sequence ID" value="MBE6421249.1"/>
    <property type="molecule type" value="Genomic_DNA"/>
</dbReference>
<evidence type="ECO:0000256" key="2">
    <source>
        <dbReference type="ARBA" id="ARBA00022676"/>
    </source>
</evidence>
<evidence type="ECO:0000256" key="14">
    <source>
        <dbReference type="ARBA" id="ARBA00044770"/>
    </source>
</evidence>
<feature type="transmembrane region" description="Helical" evidence="16">
    <location>
        <begin position="47"/>
        <end position="66"/>
    </location>
</feature>
<dbReference type="GO" id="GO:0005886">
    <property type="term" value="C:plasma membrane"/>
    <property type="evidence" value="ECO:0007669"/>
    <property type="project" value="TreeGrafter"/>
</dbReference>
<dbReference type="GO" id="GO:0008360">
    <property type="term" value="P:regulation of cell shape"/>
    <property type="evidence" value="ECO:0007669"/>
    <property type="project" value="UniProtKB-KW"/>
</dbReference>
<name>A0A928DS86_9BACT</name>
<feature type="transmembrane region" description="Helical" evidence="16">
    <location>
        <begin position="305"/>
        <end position="326"/>
    </location>
</feature>
<comment type="caution">
    <text evidence="17">The sequence shown here is derived from an EMBL/GenBank/DDBJ whole genome shotgun (WGS) entry which is preliminary data.</text>
</comment>
<evidence type="ECO:0000313" key="17">
    <source>
        <dbReference type="EMBL" id="MBE6421249.1"/>
    </source>
</evidence>
<evidence type="ECO:0000256" key="11">
    <source>
        <dbReference type="ARBA" id="ARBA00038053"/>
    </source>
</evidence>
<dbReference type="GO" id="GO:0015648">
    <property type="term" value="F:lipid-linked peptidoglycan transporter activity"/>
    <property type="evidence" value="ECO:0007669"/>
    <property type="project" value="TreeGrafter"/>
</dbReference>
<evidence type="ECO:0000256" key="8">
    <source>
        <dbReference type="ARBA" id="ARBA00023136"/>
    </source>
</evidence>
<organism evidence="17 18">
    <name type="scientific">Candidatus Avelusimicrobium gallicola</name>
    <dbReference type="NCBI Taxonomy" id="2562704"/>
    <lineage>
        <taxon>Bacteria</taxon>
        <taxon>Pseudomonadati</taxon>
        <taxon>Elusimicrobiota</taxon>
        <taxon>Elusimicrobia</taxon>
        <taxon>Elusimicrobiales</taxon>
        <taxon>Elusimicrobiaceae</taxon>
        <taxon>Candidatus Avelusimicrobium</taxon>
    </lineage>
</organism>
<keyword evidence="7 16" id="KW-1133">Transmembrane helix</keyword>
<dbReference type="InterPro" id="IPR001182">
    <property type="entry name" value="FtsW/RodA"/>
</dbReference>
<sequence>MPTLFNNSSRRRNTYIKKSPGIFSGRDSFRPEPNKDDWHFLKLDMPIAFIVCAFVLSGLIFTYSSSAFDSTSFFTRQLVFDIIGVSAALFLSQFYSKLIKVKFLSPAVLLGISWVLLVIVLFSREQANVHRWIDLGFFKVQPSEIAKVTLVIYIAHYLDSVTGKIAKNIKLLFKPIIVAGITLALILAEKDIGTPTLMGVAFLFMLIIAGMTFKQFLKISACLAPFAIGLAVHQLFMVDYRRRRIMIFLDPFSDLGGDGYQLGHSLYAVASGGWFGKGIGNSELKLEYLPAAHTDFIFSVMCEELGLFIGTIILVFFCWFLCRGIALACVAKKHVHAYTIFGLTITICMQAFFNMAMAIGLLPTKGIAFPFYSYGGSSVIMTLAMVGIIFNLAAVDNTQKNLRQDISQYKNRNK</sequence>
<keyword evidence="17" id="KW-0131">Cell cycle</keyword>
<feature type="transmembrane region" description="Helical" evidence="16">
    <location>
        <begin position="338"/>
        <end position="359"/>
    </location>
</feature>
<reference evidence="17" key="1">
    <citation type="submission" date="2019-04" db="EMBL/GenBank/DDBJ databases">
        <title>Evolution of Biomass-Degrading Anaerobic Consortia Revealed by Metagenomics.</title>
        <authorList>
            <person name="Peng X."/>
        </authorList>
    </citation>
    <scope>NUCLEOTIDE SEQUENCE</scope>
    <source>
        <strain evidence="17">SIG66</strain>
    </source>
</reference>
<evidence type="ECO:0000256" key="6">
    <source>
        <dbReference type="ARBA" id="ARBA00022984"/>
    </source>
</evidence>
<comment type="similarity">
    <text evidence="11">Belongs to the SEDS family. FtsW subfamily.</text>
</comment>
<keyword evidence="3" id="KW-0808">Transferase</keyword>
<feature type="transmembrane region" description="Helical" evidence="16">
    <location>
        <begin position="171"/>
        <end position="188"/>
    </location>
</feature>
<keyword evidence="4 16" id="KW-0812">Transmembrane</keyword>
<feature type="transmembrane region" description="Helical" evidence="16">
    <location>
        <begin position="194"/>
        <end position="213"/>
    </location>
</feature>